<dbReference type="InterPro" id="IPR036397">
    <property type="entry name" value="RNaseH_sf"/>
</dbReference>
<evidence type="ECO:0000313" key="2">
    <source>
        <dbReference type="Proteomes" id="UP001607302"/>
    </source>
</evidence>
<sequence>MTITEAAAKIKSQSFNEELAIPLPQASSSEIPDAFIKNLICRFGSPKGILTDQGTSFLSKLMKSIATKFRINQY</sequence>
<evidence type="ECO:0000313" key="1">
    <source>
        <dbReference type="EMBL" id="KAL2731745.1"/>
    </source>
</evidence>
<dbReference type="InterPro" id="IPR012337">
    <property type="entry name" value="RNaseH-like_sf"/>
</dbReference>
<dbReference type="Proteomes" id="UP001607302">
    <property type="component" value="Unassembled WGS sequence"/>
</dbReference>
<proteinExistence type="predicted"/>
<organism evidence="1 2">
    <name type="scientific">Vespula squamosa</name>
    <name type="common">Southern yellow jacket</name>
    <name type="synonym">Wasp</name>
    <dbReference type="NCBI Taxonomy" id="30214"/>
    <lineage>
        <taxon>Eukaryota</taxon>
        <taxon>Metazoa</taxon>
        <taxon>Ecdysozoa</taxon>
        <taxon>Arthropoda</taxon>
        <taxon>Hexapoda</taxon>
        <taxon>Insecta</taxon>
        <taxon>Pterygota</taxon>
        <taxon>Neoptera</taxon>
        <taxon>Endopterygota</taxon>
        <taxon>Hymenoptera</taxon>
        <taxon>Apocrita</taxon>
        <taxon>Aculeata</taxon>
        <taxon>Vespoidea</taxon>
        <taxon>Vespidae</taxon>
        <taxon>Vespinae</taxon>
        <taxon>Vespula</taxon>
    </lineage>
</organism>
<name>A0ABD2BGH0_VESSQ</name>
<protein>
    <submittedName>
        <fullName evidence="1">POL4 protein</fullName>
    </submittedName>
</protein>
<keyword evidence="2" id="KW-1185">Reference proteome</keyword>
<dbReference type="Gene3D" id="3.30.420.10">
    <property type="entry name" value="Ribonuclease H-like superfamily/Ribonuclease H"/>
    <property type="match status" value="1"/>
</dbReference>
<dbReference type="SUPFAM" id="SSF53098">
    <property type="entry name" value="Ribonuclease H-like"/>
    <property type="match status" value="1"/>
</dbReference>
<reference evidence="1 2" key="1">
    <citation type="journal article" date="2024" name="Ann. Entomol. Soc. Am.">
        <title>Genomic analyses of the southern and eastern yellowjacket wasps (Hymenoptera: Vespidae) reveal evolutionary signatures of social life.</title>
        <authorList>
            <person name="Catto M.A."/>
            <person name="Caine P.B."/>
            <person name="Orr S.E."/>
            <person name="Hunt B.G."/>
            <person name="Goodisman M.A.D."/>
        </authorList>
    </citation>
    <scope>NUCLEOTIDE SEQUENCE [LARGE SCALE GENOMIC DNA]</scope>
    <source>
        <strain evidence="1">233</strain>
        <tissue evidence="1">Head and thorax</tissue>
    </source>
</reference>
<comment type="caution">
    <text evidence="1">The sequence shown here is derived from an EMBL/GenBank/DDBJ whole genome shotgun (WGS) entry which is preliminary data.</text>
</comment>
<accession>A0ABD2BGH0</accession>
<gene>
    <name evidence="1" type="ORF">V1478_004433</name>
</gene>
<dbReference type="EMBL" id="JAUDFV010000102">
    <property type="protein sequence ID" value="KAL2731745.1"/>
    <property type="molecule type" value="Genomic_DNA"/>
</dbReference>
<dbReference type="AlphaFoldDB" id="A0ABD2BGH0"/>